<dbReference type="AlphaFoldDB" id="A0A251UL89"/>
<protein>
    <submittedName>
        <fullName evidence="1">Uncharacterized protein</fullName>
    </submittedName>
</protein>
<reference evidence="2" key="1">
    <citation type="journal article" date="2017" name="Nature">
        <title>The sunflower genome provides insights into oil metabolism, flowering and Asterid evolution.</title>
        <authorList>
            <person name="Badouin H."/>
            <person name="Gouzy J."/>
            <person name="Grassa C.J."/>
            <person name="Murat F."/>
            <person name="Staton S.E."/>
            <person name="Cottret L."/>
            <person name="Lelandais-Briere C."/>
            <person name="Owens G.L."/>
            <person name="Carrere S."/>
            <person name="Mayjonade B."/>
            <person name="Legrand L."/>
            <person name="Gill N."/>
            <person name="Kane N.C."/>
            <person name="Bowers J.E."/>
            <person name="Hubner S."/>
            <person name="Bellec A."/>
            <person name="Berard A."/>
            <person name="Berges H."/>
            <person name="Blanchet N."/>
            <person name="Boniface M.C."/>
            <person name="Brunel D."/>
            <person name="Catrice O."/>
            <person name="Chaidir N."/>
            <person name="Claudel C."/>
            <person name="Donnadieu C."/>
            <person name="Faraut T."/>
            <person name="Fievet G."/>
            <person name="Helmstetter N."/>
            <person name="King M."/>
            <person name="Knapp S.J."/>
            <person name="Lai Z."/>
            <person name="Le Paslier M.C."/>
            <person name="Lippi Y."/>
            <person name="Lorenzon L."/>
            <person name="Mandel J.R."/>
            <person name="Marage G."/>
            <person name="Marchand G."/>
            <person name="Marquand E."/>
            <person name="Bret-Mestries E."/>
            <person name="Morien E."/>
            <person name="Nambeesan S."/>
            <person name="Nguyen T."/>
            <person name="Pegot-Espagnet P."/>
            <person name="Pouilly N."/>
            <person name="Raftis F."/>
            <person name="Sallet E."/>
            <person name="Schiex T."/>
            <person name="Thomas J."/>
            <person name="Vandecasteele C."/>
            <person name="Vares D."/>
            <person name="Vear F."/>
            <person name="Vautrin S."/>
            <person name="Crespi M."/>
            <person name="Mangin B."/>
            <person name="Burke J.M."/>
            <person name="Salse J."/>
            <person name="Munos S."/>
            <person name="Vincourt P."/>
            <person name="Rieseberg L.H."/>
            <person name="Langlade N.B."/>
        </authorList>
    </citation>
    <scope>NUCLEOTIDE SEQUENCE [LARGE SCALE GENOMIC DNA]</scope>
    <source>
        <strain evidence="2">cv. SF193</strain>
    </source>
</reference>
<dbReference type="Proteomes" id="UP000215914">
    <property type="component" value="Chromosome 5"/>
</dbReference>
<gene>
    <name evidence="1" type="ORF">HannXRQ_Chr05g0129781</name>
</gene>
<keyword evidence="2" id="KW-1185">Reference proteome</keyword>
<sequence length="74" mass="8598">MIPNPFDYGLNKDIWCKSRLQGIVWPRCLGYAQKNGYMLPLIFTMTRVEVGRVNRSHMVEPLVSILLMRLSRSS</sequence>
<evidence type="ECO:0000313" key="2">
    <source>
        <dbReference type="Proteomes" id="UP000215914"/>
    </source>
</evidence>
<dbReference type="InParanoid" id="A0A251UL89"/>
<dbReference type="EMBL" id="CM007894">
    <property type="protein sequence ID" value="OTG23813.1"/>
    <property type="molecule type" value="Genomic_DNA"/>
</dbReference>
<name>A0A251UL89_HELAN</name>
<proteinExistence type="predicted"/>
<accession>A0A251UL89</accession>
<organism evidence="1 2">
    <name type="scientific">Helianthus annuus</name>
    <name type="common">Common sunflower</name>
    <dbReference type="NCBI Taxonomy" id="4232"/>
    <lineage>
        <taxon>Eukaryota</taxon>
        <taxon>Viridiplantae</taxon>
        <taxon>Streptophyta</taxon>
        <taxon>Embryophyta</taxon>
        <taxon>Tracheophyta</taxon>
        <taxon>Spermatophyta</taxon>
        <taxon>Magnoliopsida</taxon>
        <taxon>eudicotyledons</taxon>
        <taxon>Gunneridae</taxon>
        <taxon>Pentapetalae</taxon>
        <taxon>asterids</taxon>
        <taxon>campanulids</taxon>
        <taxon>Asterales</taxon>
        <taxon>Asteraceae</taxon>
        <taxon>Asteroideae</taxon>
        <taxon>Heliantheae alliance</taxon>
        <taxon>Heliantheae</taxon>
        <taxon>Helianthus</taxon>
    </lineage>
</organism>
<evidence type="ECO:0000313" key="1">
    <source>
        <dbReference type="EMBL" id="OTG23813.1"/>
    </source>
</evidence>